<accession>A0A1Z4N122</accession>
<organism evidence="1 2">
    <name type="scientific">Tolypothrix tenuis PCC 7101</name>
    <dbReference type="NCBI Taxonomy" id="231146"/>
    <lineage>
        <taxon>Bacteria</taxon>
        <taxon>Bacillati</taxon>
        <taxon>Cyanobacteriota</taxon>
        <taxon>Cyanophyceae</taxon>
        <taxon>Nostocales</taxon>
        <taxon>Tolypothrichaceae</taxon>
        <taxon>Tolypothrix</taxon>
    </lineage>
</organism>
<evidence type="ECO:0000313" key="2">
    <source>
        <dbReference type="Proteomes" id="UP000218785"/>
    </source>
</evidence>
<dbReference type="EMBL" id="AP018248">
    <property type="protein sequence ID" value="BAY99413.1"/>
    <property type="molecule type" value="Genomic_DNA"/>
</dbReference>
<name>A0A1Z4N122_9CYAN</name>
<keyword evidence="2" id="KW-1185">Reference proteome</keyword>
<dbReference type="KEGG" id="ttq:NIES37_33950"/>
<dbReference type="Proteomes" id="UP000218785">
    <property type="component" value="Chromosome"/>
</dbReference>
<gene>
    <name evidence="1" type="ORF">NIES37_33950</name>
</gene>
<protein>
    <submittedName>
        <fullName evidence="1">Uncharacterized protein</fullName>
    </submittedName>
</protein>
<dbReference type="AlphaFoldDB" id="A0A1Z4N122"/>
<proteinExistence type="predicted"/>
<sequence>MADTSDIKLTITFIDPDLDEEEKDQEVERLLSQMKELDEVEEVNRVAEINAPVGSKSITGYVVGQLVALVKSESVKQVWGFLTDRLGNKPIEIELEFTKESGESKKVKVKASSRKELEAAVNAIQEITKV</sequence>
<evidence type="ECO:0000313" key="1">
    <source>
        <dbReference type="EMBL" id="BAY99413.1"/>
    </source>
</evidence>
<dbReference type="RefSeq" id="WP_096577514.1">
    <property type="nucleotide sequence ID" value="NZ_CAWNJS010000001.1"/>
</dbReference>
<reference evidence="1 2" key="1">
    <citation type="submission" date="2017-06" db="EMBL/GenBank/DDBJ databases">
        <title>Genome sequencing of cyanobaciteial culture collection at National Institute for Environmental Studies (NIES).</title>
        <authorList>
            <person name="Hirose Y."/>
            <person name="Shimura Y."/>
            <person name="Fujisawa T."/>
            <person name="Nakamura Y."/>
            <person name="Kawachi M."/>
        </authorList>
    </citation>
    <scope>NUCLEOTIDE SEQUENCE [LARGE SCALE GENOMIC DNA]</scope>
    <source>
        <strain evidence="1 2">NIES-37</strain>
    </source>
</reference>